<sequence length="251" mass="27538">MASTKTLSAGTLNLKFMQNAIRSQQIQAVELPKAAVKDDGEWEVSREVREAWGLKSDSKSREPEVHEESYLPFLFQAEDEPSSSTGYKGRRQFGKNGKEVEAKPEEDEKPVEQVDELEDAKGSRQVHPRPVSFSGKSGGFLRGFDQLNSSKPTSKVGTNVKRKTAKQMVFEVVPGGPSEHRPSLASASSSSEKPPAASPTPAPAHFLKPAGVDEPIAAREKKPKRKRETPATSDTTREPSKKTKKQKQGQD</sequence>
<dbReference type="Proteomes" id="UP000298030">
    <property type="component" value="Unassembled WGS sequence"/>
</dbReference>
<dbReference type="OrthoDB" id="3251271at2759"/>
<name>A0A4Y7SEJ3_COPMI</name>
<comment type="caution">
    <text evidence="2">The sequence shown here is derived from an EMBL/GenBank/DDBJ whole genome shotgun (WGS) entry which is preliminary data.</text>
</comment>
<dbReference type="AlphaFoldDB" id="A0A4Y7SEJ3"/>
<feature type="region of interest" description="Disordered" evidence="1">
    <location>
        <begin position="75"/>
        <end position="251"/>
    </location>
</feature>
<organism evidence="2 3">
    <name type="scientific">Coprinellus micaceus</name>
    <name type="common">Glistening ink-cap mushroom</name>
    <name type="synonym">Coprinus micaceus</name>
    <dbReference type="NCBI Taxonomy" id="71717"/>
    <lineage>
        <taxon>Eukaryota</taxon>
        <taxon>Fungi</taxon>
        <taxon>Dikarya</taxon>
        <taxon>Basidiomycota</taxon>
        <taxon>Agaricomycotina</taxon>
        <taxon>Agaricomycetes</taxon>
        <taxon>Agaricomycetidae</taxon>
        <taxon>Agaricales</taxon>
        <taxon>Agaricineae</taxon>
        <taxon>Psathyrellaceae</taxon>
        <taxon>Coprinellus</taxon>
    </lineage>
</organism>
<protein>
    <submittedName>
        <fullName evidence="2">Uncharacterized protein</fullName>
    </submittedName>
</protein>
<keyword evidence="3" id="KW-1185">Reference proteome</keyword>
<reference evidence="2 3" key="1">
    <citation type="journal article" date="2019" name="Nat. Ecol. Evol.">
        <title>Megaphylogeny resolves global patterns of mushroom evolution.</title>
        <authorList>
            <person name="Varga T."/>
            <person name="Krizsan K."/>
            <person name="Foldi C."/>
            <person name="Dima B."/>
            <person name="Sanchez-Garcia M."/>
            <person name="Sanchez-Ramirez S."/>
            <person name="Szollosi G.J."/>
            <person name="Szarkandi J.G."/>
            <person name="Papp V."/>
            <person name="Albert L."/>
            <person name="Andreopoulos W."/>
            <person name="Angelini C."/>
            <person name="Antonin V."/>
            <person name="Barry K.W."/>
            <person name="Bougher N.L."/>
            <person name="Buchanan P."/>
            <person name="Buyck B."/>
            <person name="Bense V."/>
            <person name="Catcheside P."/>
            <person name="Chovatia M."/>
            <person name="Cooper J."/>
            <person name="Damon W."/>
            <person name="Desjardin D."/>
            <person name="Finy P."/>
            <person name="Geml J."/>
            <person name="Haridas S."/>
            <person name="Hughes K."/>
            <person name="Justo A."/>
            <person name="Karasinski D."/>
            <person name="Kautmanova I."/>
            <person name="Kiss B."/>
            <person name="Kocsube S."/>
            <person name="Kotiranta H."/>
            <person name="LaButti K.M."/>
            <person name="Lechner B.E."/>
            <person name="Liimatainen K."/>
            <person name="Lipzen A."/>
            <person name="Lukacs Z."/>
            <person name="Mihaltcheva S."/>
            <person name="Morgado L.N."/>
            <person name="Niskanen T."/>
            <person name="Noordeloos M.E."/>
            <person name="Ohm R.A."/>
            <person name="Ortiz-Santana B."/>
            <person name="Ovrebo C."/>
            <person name="Racz N."/>
            <person name="Riley R."/>
            <person name="Savchenko A."/>
            <person name="Shiryaev A."/>
            <person name="Soop K."/>
            <person name="Spirin V."/>
            <person name="Szebenyi C."/>
            <person name="Tomsovsky M."/>
            <person name="Tulloss R.E."/>
            <person name="Uehling J."/>
            <person name="Grigoriev I.V."/>
            <person name="Vagvolgyi C."/>
            <person name="Papp T."/>
            <person name="Martin F.M."/>
            <person name="Miettinen O."/>
            <person name="Hibbett D.S."/>
            <person name="Nagy L.G."/>
        </authorList>
    </citation>
    <scope>NUCLEOTIDE SEQUENCE [LARGE SCALE GENOMIC DNA]</scope>
    <source>
        <strain evidence="2 3">FP101781</strain>
    </source>
</reference>
<feature type="compositionally biased region" description="Polar residues" evidence="1">
    <location>
        <begin position="146"/>
        <end position="157"/>
    </location>
</feature>
<feature type="compositionally biased region" description="Basic residues" evidence="1">
    <location>
        <begin position="242"/>
        <end position="251"/>
    </location>
</feature>
<feature type="compositionally biased region" description="Low complexity" evidence="1">
    <location>
        <begin position="183"/>
        <end position="195"/>
    </location>
</feature>
<evidence type="ECO:0000313" key="2">
    <source>
        <dbReference type="EMBL" id="TEB19855.1"/>
    </source>
</evidence>
<accession>A0A4Y7SEJ3</accession>
<evidence type="ECO:0000256" key="1">
    <source>
        <dbReference type="SAM" id="MobiDB-lite"/>
    </source>
</evidence>
<dbReference type="EMBL" id="QPFP01000168">
    <property type="protein sequence ID" value="TEB19855.1"/>
    <property type="molecule type" value="Genomic_DNA"/>
</dbReference>
<feature type="compositionally biased region" description="Acidic residues" evidence="1">
    <location>
        <begin position="104"/>
        <end position="118"/>
    </location>
</feature>
<evidence type="ECO:0000313" key="3">
    <source>
        <dbReference type="Proteomes" id="UP000298030"/>
    </source>
</evidence>
<proteinExistence type="predicted"/>
<gene>
    <name evidence="2" type="ORF">FA13DRAFT_1697460</name>
</gene>